<proteinExistence type="predicted"/>
<dbReference type="Gene3D" id="1.20.120.520">
    <property type="entry name" value="nmb1532 protein domain like"/>
    <property type="match status" value="1"/>
</dbReference>
<organism evidence="2 3">
    <name type="scientific">Nonomuraea diastatica</name>
    <dbReference type="NCBI Taxonomy" id="1848329"/>
    <lineage>
        <taxon>Bacteria</taxon>
        <taxon>Bacillati</taxon>
        <taxon>Actinomycetota</taxon>
        <taxon>Actinomycetes</taxon>
        <taxon>Streptosporangiales</taxon>
        <taxon>Streptosporangiaceae</taxon>
        <taxon>Nonomuraea</taxon>
    </lineage>
</organism>
<dbReference type="EMBL" id="SMKP01000050">
    <property type="protein sequence ID" value="TDD20035.1"/>
    <property type="molecule type" value="Genomic_DNA"/>
</dbReference>
<evidence type="ECO:0000259" key="1">
    <source>
        <dbReference type="Pfam" id="PF01814"/>
    </source>
</evidence>
<dbReference type="Proteomes" id="UP000294543">
    <property type="component" value="Unassembled WGS sequence"/>
</dbReference>
<reference evidence="2 3" key="1">
    <citation type="submission" date="2019-03" db="EMBL/GenBank/DDBJ databases">
        <title>Draft genome sequences of novel Actinobacteria.</title>
        <authorList>
            <person name="Sahin N."/>
            <person name="Ay H."/>
            <person name="Saygin H."/>
        </authorList>
    </citation>
    <scope>NUCLEOTIDE SEQUENCE [LARGE SCALE GENOMIC DNA]</scope>
    <source>
        <strain evidence="2 3">KC712</strain>
    </source>
</reference>
<name>A0A4R4WRD9_9ACTN</name>
<protein>
    <recommendedName>
        <fullName evidence="1">Hemerythrin-like domain-containing protein</fullName>
    </recommendedName>
</protein>
<dbReference type="RefSeq" id="WP_132509927.1">
    <property type="nucleotide sequence ID" value="NZ_SMKP01000050.1"/>
</dbReference>
<comment type="caution">
    <text evidence="2">The sequence shown here is derived from an EMBL/GenBank/DDBJ whole genome shotgun (WGS) entry which is preliminary data.</text>
</comment>
<evidence type="ECO:0000313" key="3">
    <source>
        <dbReference type="Proteomes" id="UP000294543"/>
    </source>
</evidence>
<accession>A0A4R4WRD9</accession>
<evidence type="ECO:0000313" key="2">
    <source>
        <dbReference type="EMBL" id="TDD20035.1"/>
    </source>
</evidence>
<sequence>MRSEHAVVAKLAEGLRAASGAAALDRIAGELESHFAYEEEQLVPVLNSLIDVPWSRLEH</sequence>
<gene>
    <name evidence="2" type="ORF">E1294_19170</name>
</gene>
<keyword evidence="3" id="KW-1185">Reference proteome</keyword>
<dbReference type="AlphaFoldDB" id="A0A4R4WRD9"/>
<dbReference type="InterPro" id="IPR012312">
    <property type="entry name" value="Hemerythrin-like"/>
</dbReference>
<dbReference type="Pfam" id="PF01814">
    <property type="entry name" value="Hemerythrin"/>
    <property type="match status" value="1"/>
</dbReference>
<feature type="domain" description="Hemerythrin-like" evidence="1">
    <location>
        <begin position="1"/>
        <end position="47"/>
    </location>
</feature>